<reference evidence="2 3" key="1">
    <citation type="journal article" date="2012" name="Science">
        <title>Ecological populations of bacteria act as socially cohesive units of antibiotic production and resistance.</title>
        <authorList>
            <person name="Cordero O.X."/>
            <person name="Wildschutte H."/>
            <person name="Kirkup B."/>
            <person name="Proehl S."/>
            <person name="Ngo L."/>
            <person name="Hussain F."/>
            <person name="Le Roux F."/>
            <person name="Mincer T."/>
            <person name="Polz M.F."/>
        </authorList>
    </citation>
    <scope>NUCLEOTIDE SEQUENCE [LARGE SCALE GENOMIC DNA]</scope>
    <source>
        <strain evidence="2 3">FF-238</strain>
    </source>
</reference>
<proteinExistence type="predicted"/>
<feature type="domain" description="Serine aminopeptidase S33" evidence="1">
    <location>
        <begin position="55"/>
        <end position="311"/>
    </location>
</feature>
<dbReference type="PANTHER" id="PTHR11614">
    <property type="entry name" value="PHOSPHOLIPASE-RELATED"/>
    <property type="match status" value="1"/>
</dbReference>
<protein>
    <submittedName>
        <fullName evidence="2">Lysophospholipase</fullName>
    </submittedName>
</protein>
<dbReference type="Pfam" id="PF12146">
    <property type="entry name" value="Hydrolase_4"/>
    <property type="match status" value="1"/>
</dbReference>
<evidence type="ECO:0000313" key="2">
    <source>
        <dbReference type="EMBL" id="OEE70828.1"/>
    </source>
</evidence>
<dbReference type="AlphaFoldDB" id="A0A1E5CMM0"/>
<dbReference type="Gene3D" id="3.40.50.1820">
    <property type="entry name" value="alpha/beta hydrolase"/>
    <property type="match status" value="1"/>
</dbReference>
<keyword evidence="3" id="KW-1185">Reference proteome</keyword>
<dbReference type="InterPro" id="IPR051044">
    <property type="entry name" value="MAG_DAG_Lipase"/>
</dbReference>
<dbReference type="InterPro" id="IPR029058">
    <property type="entry name" value="AB_hydrolase_fold"/>
</dbReference>
<dbReference type="SUPFAM" id="SSF53474">
    <property type="entry name" value="alpha/beta-Hydrolases"/>
    <property type="match status" value="1"/>
</dbReference>
<name>A0A1E5CMM0_9VIBR</name>
<organism evidence="2 3">
    <name type="scientific">Vibrio genomosp. F6 str. FF-238</name>
    <dbReference type="NCBI Taxonomy" id="1191298"/>
    <lineage>
        <taxon>Bacteria</taxon>
        <taxon>Pseudomonadati</taxon>
        <taxon>Pseudomonadota</taxon>
        <taxon>Gammaproteobacteria</taxon>
        <taxon>Vibrionales</taxon>
        <taxon>Vibrionaceae</taxon>
        <taxon>Vibrio</taxon>
    </lineage>
</organism>
<dbReference type="InterPro" id="IPR022742">
    <property type="entry name" value="Hydrolase_4"/>
</dbReference>
<evidence type="ECO:0000259" key="1">
    <source>
        <dbReference type="Pfam" id="PF12146"/>
    </source>
</evidence>
<dbReference type="RefSeq" id="WP_017052872.1">
    <property type="nucleotide sequence ID" value="NZ_AJYW02000300.1"/>
</dbReference>
<dbReference type="Proteomes" id="UP000094165">
    <property type="component" value="Unassembled WGS sequence"/>
</dbReference>
<comment type="caution">
    <text evidence="2">The sequence shown here is derived from an EMBL/GenBank/DDBJ whole genome shotgun (WGS) entry which is preliminary data.</text>
</comment>
<evidence type="ECO:0000313" key="3">
    <source>
        <dbReference type="Proteomes" id="UP000094165"/>
    </source>
</evidence>
<gene>
    <name evidence="2" type="ORF">A130_08395</name>
</gene>
<accession>A0A1E5CMM0</accession>
<sequence length="328" mass="38031">MVNSSSVNSRYTQESNFEQAINHQIAELWQQRNDGYIKSSDKKSLYWCSLTSASHTKAIVVVNGRIESAWKYQELFYDLYQQGYDIYSFDHRGQGLSDRLIDDKQMGYVDEFDDYLMDLAAMVDHFKLGHYQKRYLLAHSMGGAIATRYLETTPQHSFDAIALSAPMYGINVAWYLRPIAMGLSQLLTEVHATPNYAPGHKAYYAKPFKDSLLTQSAIRYHWFRDLYEKKPELKLGGPSTRWVWQGLMAAKQCIQQTRQIHIPLLLLQAGNDQIVSNTAQETFFTKLNKTNHCSQMIRVTGSKHELLFEQDRYRNQTLDALFNFFKNN</sequence>
<dbReference type="EMBL" id="AJYW02000300">
    <property type="protein sequence ID" value="OEE70828.1"/>
    <property type="molecule type" value="Genomic_DNA"/>
</dbReference>